<dbReference type="GO" id="GO:0050821">
    <property type="term" value="P:protein stabilization"/>
    <property type="evidence" value="ECO:0007669"/>
    <property type="project" value="TreeGrafter"/>
</dbReference>
<organism evidence="3 4">
    <name type="scientific">Acanthaster planci</name>
    <name type="common">Crown-of-thorns starfish</name>
    <dbReference type="NCBI Taxonomy" id="133434"/>
    <lineage>
        <taxon>Eukaryota</taxon>
        <taxon>Metazoa</taxon>
        <taxon>Echinodermata</taxon>
        <taxon>Eleutherozoa</taxon>
        <taxon>Asterozoa</taxon>
        <taxon>Asteroidea</taxon>
        <taxon>Valvatacea</taxon>
        <taxon>Valvatida</taxon>
        <taxon>Acanthasteridae</taxon>
        <taxon>Acanthaster</taxon>
    </lineage>
</organism>
<dbReference type="PANTHER" id="PTHR31184:SF2">
    <property type="entry name" value="HUNTINGTIN-INTERACTING PROTEIN K"/>
    <property type="match status" value="1"/>
</dbReference>
<evidence type="ECO:0000256" key="1">
    <source>
        <dbReference type="SAM" id="MobiDB-lite"/>
    </source>
</evidence>
<evidence type="ECO:0000259" key="2">
    <source>
        <dbReference type="Pfam" id="PF19026"/>
    </source>
</evidence>
<dbReference type="InterPro" id="IPR044034">
    <property type="entry name" value="NAC-like_UBA"/>
</dbReference>
<dbReference type="OrthoDB" id="285219at2759"/>
<feature type="compositionally biased region" description="Acidic residues" evidence="1">
    <location>
        <begin position="1"/>
        <end position="14"/>
    </location>
</feature>
<dbReference type="Proteomes" id="UP000694845">
    <property type="component" value="Unplaced"/>
</dbReference>
<evidence type="ECO:0000313" key="4">
    <source>
        <dbReference type="RefSeq" id="XP_022086314.1"/>
    </source>
</evidence>
<accession>A0A8B7XZI1</accession>
<dbReference type="GeneID" id="110976911"/>
<dbReference type="PANTHER" id="PTHR31184">
    <property type="entry name" value="HUNTINGTIN-INTERACTING PROTEIN K FAMILY MEMBER"/>
    <property type="match status" value="1"/>
</dbReference>
<feature type="region of interest" description="Disordered" evidence="1">
    <location>
        <begin position="1"/>
        <end position="31"/>
    </location>
</feature>
<dbReference type="GO" id="GO:0043066">
    <property type="term" value="P:negative regulation of apoptotic process"/>
    <property type="evidence" value="ECO:0007669"/>
    <property type="project" value="TreeGrafter"/>
</dbReference>
<dbReference type="Gene3D" id="1.10.8.10">
    <property type="entry name" value="DNA helicase RuvA subunit, C-terminal domain"/>
    <property type="match status" value="1"/>
</dbReference>
<feature type="domain" description="Nascent polypeptide-associated complex subunit alpha-like UBA" evidence="2">
    <location>
        <begin position="77"/>
        <end position="116"/>
    </location>
</feature>
<reference evidence="4" key="1">
    <citation type="submission" date="2025-08" db="UniProtKB">
        <authorList>
            <consortium name="RefSeq"/>
        </authorList>
    </citation>
    <scope>IDENTIFICATION</scope>
</reference>
<name>A0A8B7XZI1_ACAPL</name>
<dbReference type="InterPro" id="IPR052617">
    <property type="entry name" value="Huntingtin-int_K"/>
</dbReference>
<sequence>MSQNEVDLDPEDVESNSTAPKAKKHDSGAADLERVTDYAEEKEISGQRLTNAFAAIHHRISQEKSEEIERERELAKVVIKKTDVDLIIQELEISRTEAERSLRENKGNLVESLIHLTN</sequence>
<dbReference type="RefSeq" id="XP_022086314.1">
    <property type="nucleotide sequence ID" value="XM_022230622.1"/>
</dbReference>
<dbReference type="InterPro" id="IPR038922">
    <property type="entry name" value="HYPK_UBA"/>
</dbReference>
<keyword evidence="3" id="KW-1185">Reference proteome</keyword>
<evidence type="ECO:0000313" key="3">
    <source>
        <dbReference type="Proteomes" id="UP000694845"/>
    </source>
</evidence>
<dbReference type="AlphaFoldDB" id="A0A8B7XZI1"/>
<dbReference type="KEGG" id="aplc:110976911"/>
<protein>
    <submittedName>
        <fullName evidence="4">Huntingtin-interacting protein K-like</fullName>
    </submittedName>
</protein>
<gene>
    <name evidence="4" type="primary">LOC110976911</name>
</gene>
<dbReference type="OMA" id="IIGDRRN"/>
<proteinExistence type="predicted"/>
<dbReference type="Pfam" id="PF19026">
    <property type="entry name" value="UBA_HYPK"/>
    <property type="match status" value="1"/>
</dbReference>
<dbReference type="CDD" id="cd14361">
    <property type="entry name" value="UBA_HYPK"/>
    <property type="match status" value="1"/>
</dbReference>